<gene>
    <name evidence="1" type="ORF">NUW58_g7461</name>
</gene>
<name>A0ACC1NHJ9_9PEZI</name>
<comment type="caution">
    <text evidence="1">The sequence shown here is derived from an EMBL/GenBank/DDBJ whole genome shotgun (WGS) entry which is preliminary data.</text>
</comment>
<keyword evidence="2" id="KW-1185">Reference proteome</keyword>
<evidence type="ECO:0000313" key="2">
    <source>
        <dbReference type="Proteomes" id="UP001143856"/>
    </source>
</evidence>
<organism evidence="1 2">
    <name type="scientific">Xylaria curta</name>
    <dbReference type="NCBI Taxonomy" id="42375"/>
    <lineage>
        <taxon>Eukaryota</taxon>
        <taxon>Fungi</taxon>
        <taxon>Dikarya</taxon>
        <taxon>Ascomycota</taxon>
        <taxon>Pezizomycotina</taxon>
        <taxon>Sordariomycetes</taxon>
        <taxon>Xylariomycetidae</taxon>
        <taxon>Xylariales</taxon>
        <taxon>Xylariaceae</taxon>
        <taxon>Xylaria</taxon>
    </lineage>
</organism>
<dbReference type="EMBL" id="JAPDGR010001942">
    <property type="protein sequence ID" value="KAJ2978539.1"/>
    <property type="molecule type" value="Genomic_DNA"/>
</dbReference>
<proteinExistence type="predicted"/>
<evidence type="ECO:0000313" key="1">
    <source>
        <dbReference type="EMBL" id="KAJ2978539.1"/>
    </source>
</evidence>
<accession>A0ACC1NHJ9</accession>
<reference evidence="1" key="1">
    <citation type="submission" date="2022-10" db="EMBL/GenBank/DDBJ databases">
        <title>Genome Sequence of Xylaria curta.</title>
        <authorList>
            <person name="Buettner E."/>
        </authorList>
    </citation>
    <scope>NUCLEOTIDE SEQUENCE</scope>
    <source>
        <strain evidence="1">Babe10</strain>
    </source>
</reference>
<protein>
    <submittedName>
        <fullName evidence="1">Uncharacterized protein</fullName>
    </submittedName>
</protein>
<sequence length="870" mass="97530">MQRYMNTAVSLLFWLCVSIVSGIPNCPFPGAAFPKPTNLAASPTIQAALEKLTTTFEEYDQTSSNNPNNTSWSLQIFSSSERLWEHYHTANNLNNGSESFTVGPDTIYRLGSLTKIFTMLTFLAEAGDSYFNDPVTKHIPELVALAGKARSDPVMNVDWSSITLGGLASHMAGISRDYALQGELTQEHNQTVLMGQGFPAAPLNMVPFCGEVIPCTRAQLFAGLAIVPPSFTPSHTPGYSNIGYQLLAYALENIKRKSFREMIESNVLEKLGLDHTYYDLTPPRHLGVVPPGNEAGWNFSLGEANPPQRQHSELQLADLAAMADLVARDLPSWPIGANENDTIISGVHFNVTTLNYWNYTLYEGNWTLSNGSYCYLIDQPYTPPLLLSNGTFVNSTWCYLATLPSSDRAHTGIGFAVAFALSLIFVLINLTRHGKLYLPAEKRFYAIGRRWQWYWASFICATALIGLFTGIDVDRYRVVELPLVLNVFFWFLMNMGSLALVWEAVRHWGSWMERQFIDPNPFVLQQTDRRGMFEFWLPLWFYLWWWLDFFVVIPRNWGAVELQRSPEQTIENAIPAATDIRFKIAPFLLLVSWLTILVSLWHSVRHYEARNRGWLNRIIGFLRYVPFRFLLMIPLALVVVAYQALAAWEFDYSPLKRDTNLVAMYVGGYLPALLLVIILCVSGFMRPNEDKELIRQRRERGAQLDQELGITKKPAWWRRIRGDVGTGDVVRDQLYRNVREVSGNPRVQQMAEQRAANSEAAPAGNNTFEMSSLGRSSSIANRTAPPPYSPPSRSDQRNADRTIQAAAGLLFPNASNPPPPAPIPTTAPAPAGNRGRNTVHTRASADRSSSTGSAVSITGPPQKIRSMLDV</sequence>
<dbReference type="Proteomes" id="UP001143856">
    <property type="component" value="Unassembled WGS sequence"/>
</dbReference>